<dbReference type="GO" id="GO:0003964">
    <property type="term" value="F:RNA-directed DNA polymerase activity"/>
    <property type="evidence" value="ECO:0007669"/>
    <property type="project" value="UniProtKB-KW"/>
</dbReference>
<accession>A0AAD8WBJ8</accession>
<evidence type="ECO:0000313" key="14">
    <source>
        <dbReference type="Proteomes" id="UP001231189"/>
    </source>
</evidence>
<dbReference type="AlphaFoldDB" id="A0AAD8WBJ8"/>
<reference evidence="13" key="1">
    <citation type="submission" date="2023-07" db="EMBL/GenBank/DDBJ databases">
        <title>A chromosome-level genome assembly of Lolium multiflorum.</title>
        <authorList>
            <person name="Chen Y."/>
            <person name="Copetti D."/>
            <person name="Kolliker R."/>
            <person name="Studer B."/>
        </authorList>
    </citation>
    <scope>NUCLEOTIDE SEQUENCE</scope>
    <source>
        <strain evidence="13">02402/16</strain>
        <tissue evidence="13">Leaf</tissue>
    </source>
</reference>
<dbReference type="GO" id="GO:0006310">
    <property type="term" value="P:DNA recombination"/>
    <property type="evidence" value="ECO:0007669"/>
    <property type="project" value="UniProtKB-KW"/>
</dbReference>
<protein>
    <recommendedName>
        <fullName evidence="12">Integrase catalytic domain-containing protein</fullName>
    </recommendedName>
</protein>
<dbReference type="GO" id="GO:0046872">
    <property type="term" value="F:metal ion binding"/>
    <property type="evidence" value="ECO:0007669"/>
    <property type="project" value="UniProtKB-KW"/>
</dbReference>
<dbReference type="FunFam" id="1.10.340.70:FF:000001">
    <property type="entry name" value="Retrovirus-related Pol polyprotein from transposon gypsy-like Protein"/>
    <property type="match status" value="1"/>
</dbReference>
<dbReference type="Gene3D" id="3.30.420.10">
    <property type="entry name" value="Ribonuclease H-like superfamily/Ribonuclease H"/>
    <property type="match status" value="1"/>
</dbReference>
<dbReference type="Proteomes" id="UP001231189">
    <property type="component" value="Unassembled WGS sequence"/>
</dbReference>
<evidence type="ECO:0000313" key="13">
    <source>
        <dbReference type="EMBL" id="KAK1650461.1"/>
    </source>
</evidence>
<gene>
    <name evidence="13" type="ORF">QYE76_068266</name>
</gene>
<evidence type="ECO:0000256" key="10">
    <source>
        <dbReference type="ARBA" id="ARBA00023172"/>
    </source>
</evidence>
<keyword evidence="5" id="KW-0460">Magnesium</keyword>
<evidence type="ECO:0000256" key="8">
    <source>
        <dbReference type="ARBA" id="ARBA00022932"/>
    </source>
</evidence>
<dbReference type="GO" id="GO:0004190">
    <property type="term" value="F:aspartic-type endopeptidase activity"/>
    <property type="evidence" value="ECO:0007669"/>
    <property type="project" value="UniProtKB-KW"/>
</dbReference>
<feature type="compositionally biased region" description="Low complexity" evidence="11">
    <location>
        <begin position="855"/>
        <end position="868"/>
    </location>
</feature>
<dbReference type="InterPro" id="IPR041588">
    <property type="entry name" value="Integrase_H2C2"/>
</dbReference>
<dbReference type="GO" id="GO:0003677">
    <property type="term" value="F:DNA binding"/>
    <property type="evidence" value="ECO:0007669"/>
    <property type="project" value="UniProtKB-KW"/>
</dbReference>
<evidence type="ECO:0000256" key="1">
    <source>
        <dbReference type="ARBA" id="ARBA00022670"/>
    </source>
</evidence>
<keyword evidence="8" id="KW-0239">DNA-directed DNA polymerase</keyword>
<keyword evidence="6" id="KW-0229">DNA integration</keyword>
<keyword evidence="8" id="KW-0808">Transferase</keyword>
<dbReference type="Pfam" id="PF00665">
    <property type="entry name" value="rve"/>
    <property type="match status" value="1"/>
</dbReference>
<dbReference type="Pfam" id="PF17921">
    <property type="entry name" value="Integrase_H2C2"/>
    <property type="match status" value="1"/>
</dbReference>
<dbReference type="InterPro" id="IPR056924">
    <property type="entry name" value="SH3_Tf2-1"/>
</dbReference>
<keyword evidence="7" id="KW-0695">RNA-directed DNA polymerase</keyword>
<keyword evidence="8" id="KW-0548">Nucleotidyltransferase</keyword>
<dbReference type="Gene3D" id="1.10.340.70">
    <property type="match status" value="1"/>
</dbReference>
<dbReference type="InterPro" id="IPR036397">
    <property type="entry name" value="RNaseH_sf"/>
</dbReference>
<dbReference type="GO" id="GO:0003887">
    <property type="term" value="F:DNA-directed DNA polymerase activity"/>
    <property type="evidence" value="ECO:0007669"/>
    <property type="project" value="UniProtKB-KW"/>
</dbReference>
<dbReference type="Pfam" id="PF03732">
    <property type="entry name" value="Retrotrans_gag"/>
    <property type="match status" value="1"/>
</dbReference>
<keyword evidence="10" id="KW-0233">DNA recombination</keyword>
<evidence type="ECO:0000256" key="7">
    <source>
        <dbReference type="ARBA" id="ARBA00022918"/>
    </source>
</evidence>
<feature type="domain" description="Integrase catalytic" evidence="12">
    <location>
        <begin position="147"/>
        <end position="314"/>
    </location>
</feature>
<proteinExistence type="predicted"/>
<dbReference type="Pfam" id="PF24626">
    <property type="entry name" value="SH3_Tf2-1"/>
    <property type="match status" value="1"/>
</dbReference>
<keyword evidence="4" id="KW-0378">Hydrolase</keyword>
<evidence type="ECO:0000256" key="9">
    <source>
        <dbReference type="ARBA" id="ARBA00023125"/>
    </source>
</evidence>
<dbReference type="PANTHER" id="PTHR37984">
    <property type="entry name" value="PROTEIN CBG26694"/>
    <property type="match status" value="1"/>
</dbReference>
<evidence type="ECO:0000256" key="2">
    <source>
        <dbReference type="ARBA" id="ARBA00022723"/>
    </source>
</evidence>
<evidence type="ECO:0000256" key="6">
    <source>
        <dbReference type="ARBA" id="ARBA00022908"/>
    </source>
</evidence>
<dbReference type="PANTHER" id="PTHR37984:SF5">
    <property type="entry name" value="PROTEIN NYNRIN-LIKE"/>
    <property type="match status" value="1"/>
</dbReference>
<evidence type="ECO:0000256" key="4">
    <source>
        <dbReference type="ARBA" id="ARBA00022801"/>
    </source>
</evidence>
<dbReference type="InterPro" id="IPR012337">
    <property type="entry name" value="RNaseH-like_sf"/>
</dbReference>
<dbReference type="GO" id="GO:0015074">
    <property type="term" value="P:DNA integration"/>
    <property type="evidence" value="ECO:0007669"/>
    <property type="project" value="UniProtKB-KW"/>
</dbReference>
<dbReference type="InterPro" id="IPR001584">
    <property type="entry name" value="Integrase_cat-core"/>
</dbReference>
<feature type="compositionally biased region" description="Basic and acidic residues" evidence="11">
    <location>
        <begin position="815"/>
        <end position="827"/>
    </location>
</feature>
<keyword evidence="1" id="KW-0645">Protease</keyword>
<keyword evidence="2" id="KW-0479">Metal-binding</keyword>
<sequence length="878" mass="99634">MVKQAQPSLYEELAKLNLEIVPSGFLANLEVKPSLEDQINKAQKQDSGITEIKKNIASGVAKCFSIDDQGTVYFGKRLVVPDKSDLKELILKEAHESPLSIHPGSTKMYRDLRQRFWWSGMKQEIAKFVAECDVCRRVKAEHQRPAGTLQPLSIPEWKWDEIGMDFITGLPKTKNGRDAIWVVIDRLSKVAHFLPIREDIKASQLADLYISRIVSLHGVPKKIISDRGSLFTSKFWSSFQQAMGTRLSFSTAYHPQTGGQTERVNQILEDMLRACVISFGKDWEKCLPFAEFTYNNSFQSSLGMAPFEALYGRRCRTPLNWSETGERKFFGPDIINEAEDQVRIIRERLKTAQSRQKSYYDRHHQEVKYEIGDQAYLRVTPLKGVRRFGIKGKLAPRYVGPFRVLAKRGNVSYKLELPSNFPEVHDVFHVSQLKRCFKDPIRGVDHETLDLQEDLTYREHPVRILDEAERKTRQPTLARRPAVHRRFGAGELPGRADPAIALLVSRCSSPPSVRPLSPSSHGRRAAHLPGLRCSSPATSGANQMVARVALPFTLARAPATLRIAGLQSGRAQIVSSWPADVSMTMAGRGRGRNRRGQHNAEPELPPPPTMAQVLNNIETNRLRNEQLLERVAQNTERRPDNCVTLGDFIRALPPVFTHPKEPLDADDWLRTIERKFNALHVPPGERVNFATYQLEGAAGSWWEGFLALQAPGHDVTWEEFVTAFRAAYIPKTVMDIKRREFLDFTQGKLDVETYGREFTQLSRYAPRDVVDDADKQDLFRKGLNPELRYEMLPFTFQSFQDLHNRALLMENGRKDLEKSKRREEGDSRASSSNNKKRRVWIPYSAVPRAPYAPRSSGNNSKPPSGGSSYRPAMGTVLV</sequence>
<evidence type="ECO:0000256" key="11">
    <source>
        <dbReference type="SAM" id="MobiDB-lite"/>
    </source>
</evidence>
<organism evidence="13 14">
    <name type="scientific">Lolium multiflorum</name>
    <name type="common">Italian ryegrass</name>
    <name type="synonym">Lolium perenne subsp. multiflorum</name>
    <dbReference type="NCBI Taxonomy" id="4521"/>
    <lineage>
        <taxon>Eukaryota</taxon>
        <taxon>Viridiplantae</taxon>
        <taxon>Streptophyta</taxon>
        <taxon>Embryophyta</taxon>
        <taxon>Tracheophyta</taxon>
        <taxon>Spermatophyta</taxon>
        <taxon>Magnoliopsida</taxon>
        <taxon>Liliopsida</taxon>
        <taxon>Poales</taxon>
        <taxon>Poaceae</taxon>
        <taxon>BOP clade</taxon>
        <taxon>Pooideae</taxon>
        <taxon>Poodae</taxon>
        <taxon>Poeae</taxon>
        <taxon>Poeae Chloroplast Group 2 (Poeae type)</taxon>
        <taxon>Loliodinae</taxon>
        <taxon>Loliinae</taxon>
        <taxon>Lolium</taxon>
    </lineage>
</organism>
<dbReference type="InterPro" id="IPR005162">
    <property type="entry name" value="Retrotrans_gag_dom"/>
</dbReference>
<keyword evidence="3" id="KW-0064">Aspartyl protease</keyword>
<evidence type="ECO:0000256" key="5">
    <source>
        <dbReference type="ARBA" id="ARBA00022842"/>
    </source>
</evidence>
<dbReference type="SUPFAM" id="SSF53098">
    <property type="entry name" value="Ribonuclease H-like"/>
    <property type="match status" value="1"/>
</dbReference>
<evidence type="ECO:0000256" key="3">
    <source>
        <dbReference type="ARBA" id="ARBA00022750"/>
    </source>
</evidence>
<feature type="region of interest" description="Disordered" evidence="11">
    <location>
        <begin position="587"/>
        <end position="609"/>
    </location>
</feature>
<name>A0AAD8WBJ8_LOLMU</name>
<evidence type="ECO:0000259" key="12">
    <source>
        <dbReference type="PROSITE" id="PS50994"/>
    </source>
</evidence>
<dbReference type="GO" id="GO:0006508">
    <property type="term" value="P:proteolysis"/>
    <property type="evidence" value="ECO:0007669"/>
    <property type="project" value="UniProtKB-KW"/>
</dbReference>
<dbReference type="FunFam" id="3.30.420.10:FF:000032">
    <property type="entry name" value="Retrovirus-related Pol polyprotein from transposon 297-like Protein"/>
    <property type="match status" value="1"/>
</dbReference>
<dbReference type="PROSITE" id="PS50994">
    <property type="entry name" value="INTEGRASE"/>
    <property type="match status" value="1"/>
</dbReference>
<dbReference type="EMBL" id="JAUUTY010000004">
    <property type="protein sequence ID" value="KAK1650461.1"/>
    <property type="molecule type" value="Genomic_DNA"/>
</dbReference>
<keyword evidence="9" id="KW-0238">DNA-binding</keyword>
<feature type="region of interest" description="Disordered" evidence="11">
    <location>
        <begin position="815"/>
        <end position="878"/>
    </location>
</feature>
<dbReference type="InterPro" id="IPR050951">
    <property type="entry name" value="Retrovirus_Pol_polyprotein"/>
</dbReference>
<comment type="caution">
    <text evidence="13">The sequence shown here is derived from an EMBL/GenBank/DDBJ whole genome shotgun (WGS) entry which is preliminary data.</text>
</comment>
<keyword evidence="14" id="KW-1185">Reference proteome</keyword>